<evidence type="ECO:0000313" key="2">
    <source>
        <dbReference type="EMBL" id="RXM94186.1"/>
    </source>
</evidence>
<proteinExistence type="predicted"/>
<evidence type="ECO:0000313" key="3">
    <source>
        <dbReference type="Proteomes" id="UP000289886"/>
    </source>
</evidence>
<comment type="caution">
    <text evidence="2">The sequence shown here is derived from an EMBL/GenBank/DDBJ whole genome shotgun (WGS) entry which is preliminary data.</text>
</comment>
<accession>A0A444V153</accession>
<reference evidence="2 3" key="1">
    <citation type="submission" date="2019-01" db="EMBL/GenBank/DDBJ databases">
        <title>Draft Genome and Complete Hox-Cluster Characterization of the Sterlet Sturgeon (Acipenser ruthenus).</title>
        <authorList>
            <person name="Wei Q."/>
        </authorList>
    </citation>
    <scope>NUCLEOTIDE SEQUENCE [LARGE SCALE GENOMIC DNA]</scope>
    <source>
        <strain evidence="2">WHYD16114868_AA</strain>
        <tissue evidence="2">Blood</tissue>
    </source>
</reference>
<name>A0A444V153_ACIRT</name>
<keyword evidence="3" id="KW-1185">Reference proteome</keyword>
<organism evidence="2 3">
    <name type="scientific">Acipenser ruthenus</name>
    <name type="common">Sterlet sturgeon</name>
    <dbReference type="NCBI Taxonomy" id="7906"/>
    <lineage>
        <taxon>Eukaryota</taxon>
        <taxon>Metazoa</taxon>
        <taxon>Chordata</taxon>
        <taxon>Craniata</taxon>
        <taxon>Vertebrata</taxon>
        <taxon>Euteleostomi</taxon>
        <taxon>Actinopterygii</taxon>
        <taxon>Chondrostei</taxon>
        <taxon>Acipenseriformes</taxon>
        <taxon>Acipenseridae</taxon>
        <taxon>Acipenser</taxon>
    </lineage>
</organism>
<gene>
    <name evidence="2" type="ORF">EOD39_18270</name>
</gene>
<dbReference type="EMBL" id="SCEB01003665">
    <property type="protein sequence ID" value="RXM94186.1"/>
    <property type="molecule type" value="Genomic_DNA"/>
</dbReference>
<feature type="domain" description="DMAP1-binding" evidence="1">
    <location>
        <begin position="37"/>
        <end position="89"/>
    </location>
</feature>
<dbReference type="InterPro" id="IPR010506">
    <property type="entry name" value="DMAP1-bd"/>
</dbReference>
<dbReference type="AlphaFoldDB" id="A0A444V153"/>
<dbReference type="Proteomes" id="UP000289886">
    <property type="component" value="Unassembled WGS sequence"/>
</dbReference>
<protein>
    <submittedName>
        <fullName evidence="2">Disco-interacting protein 2-like B-A</fullName>
    </submittedName>
</protein>
<evidence type="ECO:0000259" key="1">
    <source>
        <dbReference type="Pfam" id="PF06464"/>
    </source>
</evidence>
<dbReference type="Pfam" id="PF06464">
    <property type="entry name" value="DMAP_binding"/>
    <property type="match status" value="1"/>
</dbReference>
<sequence>MDGALWPIAELKPAVAMETQYSIADLPDPLSSAVQCDVTQKGYEKKRAKLLAPYVPQTRAQFLAALRAVRFPAALRECATRSQRHTLHRGGLNPARVTPRALREASLLVWIFCIAS</sequence>